<proteinExistence type="predicted"/>
<dbReference type="AlphaFoldDB" id="A0A9P7BF91"/>
<gene>
    <name evidence="1" type="ORF">C6P40_002884</name>
</gene>
<sequence>MVDNSQRKITLEQKLELVLSKYTTVSQVVGINQDYYNNYYKSNIDYYNNYLLTVLQHNPNKKFNINYNKKSLKLLSIEEIIKDLKEILLLNIKTLTITSGVMGSVEEQKNFFNNIIDINYIISRLIKDKVSGKYYYFYYGNDTTKLLLYTRYYYFLIKKYSLEDIDDLKFIFNYKNLGYVVKLPIKIKPKEKYFFFSKYGENLALLNSKIYKYTHLIN</sequence>
<protein>
    <submittedName>
        <fullName evidence="1">Uncharacterized protein</fullName>
    </submittedName>
</protein>
<comment type="caution">
    <text evidence="1">The sequence shown here is derived from an EMBL/GenBank/DDBJ whole genome shotgun (WGS) entry which is preliminary data.</text>
</comment>
<dbReference type="Proteomes" id="UP000697127">
    <property type="component" value="Unassembled WGS sequence"/>
</dbReference>
<reference evidence="1" key="1">
    <citation type="submission" date="2020-11" db="EMBL/GenBank/DDBJ databases">
        <title>Kefir isolates.</title>
        <authorList>
            <person name="Marcisauskas S."/>
            <person name="Kim Y."/>
            <person name="Blasche S."/>
        </authorList>
    </citation>
    <scope>NUCLEOTIDE SEQUENCE</scope>
    <source>
        <strain evidence="1">Olga-1</strain>
    </source>
</reference>
<evidence type="ECO:0000313" key="1">
    <source>
        <dbReference type="EMBL" id="KAG0687093.1"/>
    </source>
</evidence>
<evidence type="ECO:0000313" key="2">
    <source>
        <dbReference type="Proteomes" id="UP000697127"/>
    </source>
</evidence>
<accession>A0A9P7BF91</accession>
<keyword evidence="2" id="KW-1185">Reference proteome</keyword>
<dbReference type="EMBL" id="PUHW01000316">
    <property type="protein sequence ID" value="KAG0687093.1"/>
    <property type="molecule type" value="Genomic_DNA"/>
</dbReference>
<name>A0A9P7BF91_9ASCO</name>
<organism evidence="1 2">
    <name type="scientific">Pichia californica</name>
    <dbReference type="NCBI Taxonomy" id="460514"/>
    <lineage>
        <taxon>Eukaryota</taxon>
        <taxon>Fungi</taxon>
        <taxon>Dikarya</taxon>
        <taxon>Ascomycota</taxon>
        <taxon>Saccharomycotina</taxon>
        <taxon>Pichiomycetes</taxon>
        <taxon>Pichiales</taxon>
        <taxon>Pichiaceae</taxon>
        <taxon>Pichia</taxon>
    </lineage>
</organism>